<dbReference type="GO" id="GO:0016998">
    <property type="term" value="P:cell wall macromolecule catabolic process"/>
    <property type="evidence" value="ECO:0007669"/>
    <property type="project" value="InterPro"/>
</dbReference>
<reference evidence="4 5" key="1">
    <citation type="submission" date="2015-03" db="EMBL/GenBank/DDBJ databases">
        <title>Draft Genome Sequence of Burkholderia andropogonis type strain ICMP2807, isolated from Sorghum bicolor.</title>
        <authorList>
            <person name="Lopes-Santos L."/>
            <person name="Castro D.B."/>
            <person name="Ottoboni L.M."/>
            <person name="Park D."/>
            <person name="Weirc B.S."/>
            <person name="Destefano S.A."/>
        </authorList>
    </citation>
    <scope>NUCLEOTIDE SEQUENCE [LARGE SCALE GENOMIC DNA]</scope>
    <source>
        <strain evidence="4 5">ICMP2807</strain>
    </source>
</reference>
<sequence length="142" mass="15734">MNEQFDMPTMVSELRRDEGVRNKPYKDTVGKTTIGVGRNLDDVGISDDEINLMLQNDIERTELALDRSLPWWRSLDPVRQRVILNMGFNMGIAGLLTFKNTLAAVQNGSYPAAAAGMLASKWATQVGDRATRLASMMRTGSV</sequence>
<dbReference type="GO" id="GO:0003796">
    <property type="term" value="F:lysozyme activity"/>
    <property type="evidence" value="ECO:0007669"/>
    <property type="project" value="UniProtKB-EC"/>
</dbReference>
<dbReference type="AlphaFoldDB" id="A0A0F5JV76"/>
<keyword evidence="2 3" id="KW-0081">Bacteriolytic enzyme</keyword>
<keyword evidence="3" id="KW-0326">Glycosidase</keyword>
<evidence type="ECO:0000256" key="2">
    <source>
        <dbReference type="ARBA" id="ARBA00022638"/>
    </source>
</evidence>
<dbReference type="EMBL" id="LAQU01000039">
    <property type="protein sequence ID" value="KKB61555.1"/>
    <property type="molecule type" value="Genomic_DNA"/>
</dbReference>
<dbReference type="InterPro" id="IPR023347">
    <property type="entry name" value="Lysozyme_dom_sf"/>
</dbReference>
<comment type="catalytic activity">
    <reaction evidence="3">
        <text>Hydrolysis of (1-&gt;4)-beta-linkages between N-acetylmuramic acid and N-acetyl-D-glucosamine residues in a peptidoglycan and between N-acetyl-D-glucosamine residues in chitodextrins.</text>
        <dbReference type="EC" id="3.2.1.17"/>
    </reaction>
</comment>
<dbReference type="Gene3D" id="1.10.530.40">
    <property type="match status" value="1"/>
</dbReference>
<evidence type="ECO:0000256" key="1">
    <source>
        <dbReference type="ARBA" id="ARBA00022529"/>
    </source>
</evidence>
<keyword evidence="1 3" id="KW-0929">Antimicrobial</keyword>
<dbReference type="EC" id="3.2.1.17" evidence="3"/>
<evidence type="ECO:0000313" key="5">
    <source>
        <dbReference type="Proteomes" id="UP000033618"/>
    </source>
</evidence>
<dbReference type="GO" id="GO:0031640">
    <property type="term" value="P:killing of cells of another organism"/>
    <property type="evidence" value="ECO:0007669"/>
    <property type="project" value="UniProtKB-KW"/>
</dbReference>
<dbReference type="InterPro" id="IPR002196">
    <property type="entry name" value="Glyco_hydro_24"/>
</dbReference>
<comment type="similarity">
    <text evidence="3">Belongs to the glycosyl hydrolase 24 family.</text>
</comment>
<dbReference type="PANTHER" id="PTHR37406">
    <property type="entry name" value="T4-TYPE LYSOZYME 1-RELATED"/>
    <property type="match status" value="1"/>
</dbReference>
<dbReference type="PANTHER" id="PTHR37406:SF1">
    <property type="entry name" value="T4-TYPE LYSOZYME 1-RELATED"/>
    <property type="match status" value="1"/>
</dbReference>
<dbReference type="SUPFAM" id="SSF53955">
    <property type="entry name" value="Lysozyme-like"/>
    <property type="match status" value="1"/>
</dbReference>
<keyword evidence="5" id="KW-1185">Reference proteome</keyword>
<gene>
    <name evidence="4" type="ORF">WM40_22725</name>
</gene>
<evidence type="ECO:0000313" key="4">
    <source>
        <dbReference type="EMBL" id="KKB61555.1"/>
    </source>
</evidence>
<dbReference type="RefSeq" id="WP_046154073.1">
    <property type="nucleotide sequence ID" value="NZ_CADFGU010000001.1"/>
</dbReference>
<comment type="caution">
    <text evidence="4">The sequence shown here is derived from an EMBL/GenBank/DDBJ whole genome shotgun (WGS) entry which is preliminary data.</text>
</comment>
<dbReference type="Pfam" id="PF00959">
    <property type="entry name" value="Phage_lysozyme"/>
    <property type="match status" value="1"/>
</dbReference>
<dbReference type="GO" id="GO:0042742">
    <property type="term" value="P:defense response to bacterium"/>
    <property type="evidence" value="ECO:0007669"/>
    <property type="project" value="UniProtKB-KW"/>
</dbReference>
<evidence type="ECO:0000256" key="3">
    <source>
        <dbReference type="RuleBase" id="RU003788"/>
    </source>
</evidence>
<dbReference type="OrthoDB" id="9091992at2"/>
<dbReference type="InterPro" id="IPR052619">
    <property type="entry name" value="Phage_lysozyme-like"/>
</dbReference>
<name>A0A0F5JV76_9BURK</name>
<proteinExistence type="inferred from homology"/>
<dbReference type="GO" id="GO:0009253">
    <property type="term" value="P:peptidoglycan catabolic process"/>
    <property type="evidence" value="ECO:0007669"/>
    <property type="project" value="InterPro"/>
</dbReference>
<organism evidence="4 5">
    <name type="scientific">Robbsia andropogonis</name>
    <dbReference type="NCBI Taxonomy" id="28092"/>
    <lineage>
        <taxon>Bacteria</taxon>
        <taxon>Pseudomonadati</taxon>
        <taxon>Pseudomonadota</taxon>
        <taxon>Betaproteobacteria</taxon>
        <taxon>Burkholderiales</taxon>
        <taxon>Burkholderiaceae</taxon>
        <taxon>Robbsia</taxon>
    </lineage>
</organism>
<dbReference type="STRING" id="28092.WM40_22725"/>
<dbReference type="PATRIC" id="fig|28092.6.peg.5345"/>
<accession>A0A0F5JV76</accession>
<dbReference type="Proteomes" id="UP000033618">
    <property type="component" value="Unassembled WGS sequence"/>
</dbReference>
<keyword evidence="3" id="KW-0378">Hydrolase</keyword>
<dbReference type="InterPro" id="IPR023346">
    <property type="entry name" value="Lysozyme-like_dom_sf"/>
</dbReference>
<protein>
    <recommendedName>
        <fullName evidence="3">Lysozyme</fullName>
        <ecNumber evidence="3">3.2.1.17</ecNumber>
    </recommendedName>
</protein>